<accession>A0AAN5IEI7</accession>
<name>A0AAN5IEI7_9BILA</name>
<dbReference type="Proteomes" id="UP001328107">
    <property type="component" value="Unassembled WGS sequence"/>
</dbReference>
<feature type="non-terminal residue" evidence="2">
    <location>
        <position position="1"/>
    </location>
</feature>
<dbReference type="EMBL" id="BTRK01000006">
    <property type="protein sequence ID" value="GMR59611.1"/>
    <property type="molecule type" value="Genomic_DNA"/>
</dbReference>
<keyword evidence="3" id="KW-1185">Reference proteome</keyword>
<dbReference type="AlphaFoldDB" id="A0AAN5IEI7"/>
<organism evidence="2 3">
    <name type="scientific">Pristionchus mayeri</name>
    <dbReference type="NCBI Taxonomy" id="1317129"/>
    <lineage>
        <taxon>Eukaryota</taxon>
        <taxon>Metazoa</taxon>
        <taxon>Ecdysozoa</taxon>
        <taxon>Nematoda</taxon>
        <taxon>Chromadorea</taxon>
        <taxon>Rhabditida</taxon>
        <taxon>Rhabditina</taxon>
        <taxon>Diplogasteromorpha</taxon>
        <taxon>Diplogasteroidea</taxon>
        <taxon>Neodiplogasteridae</taxon>
        <taxon>Pristionchus</taxon>
    </lineage>
</organism>
<comment type="caution">
    <text evidence="2">The sequence shown here is derived from an EMBL/GenBank/DDBJ whole genome shotgun (WGS) entry which is preliminary data.</text>
</comment>
<evidence type="ECO:0000313" key="2">
    <source>
        <dbReference type="EMBL" id="GMR59611.1"/>
    </source>
</evidence>
<protein>
    <submittedName>
        <fullName evidence="2">Uncharacterized protein</fullName>
    </submittedName>
</protein>
<proteinExistence type="predicted"/>
<sequence>LASSSSFSSMADAAKSAFEGIFNKTKDLVSTAAETTKGLASQATHAVGKIIPGHNNTDPNVVPAEGAPTNGAADPNAPPSMQ</sequence>
<gene>
    <name evidence="2" type="ORF">PMAYCL1PPCAC_29806</name>
</gene>
<evidence type="ECO:0000256" key="1">
    <source>
        <dbReference type="SAM" id="MobiDB-lite"/>
    </source>
</evidence>
<reference evidence="3" key="1">
    <citation type="submission" date="2022-10" db="EMBL/GenBank/DDBJ databases">
        <title>Genome assembly of Pristionchus species.</title>
        <authorList>
            <person name="Yoshida K."/>
            <person name="Sommer R.J."/>
        </authorList>
    </citation>
    <scope>NUCLEOTIDE SEQUENCE [LARGE SCALE GENOMIC DNA]</scope>
    <source>
        <strain evidence="3">RS5460</strain>
    </source>
</reference>
<evidence type="ECO:0000313" key="3">
    <source>
        <dbReference type="Proteomes" id="UP001328107"/>
    </source>
</evidence>
<feature type="region of interest" description="Disordered" evidence="1">
    <location>
        <begin position="49"/>
        <end position="82"/>
    </location>
</feature>